<reference evidence="1" key="2">
    <citation type="journal article" date="2023" name="Infect Dis Poverty">
        <title>Chromosome-scale genome of the human blood fluke Schistosoma mekongi and its implications for public health.</title>
        <authorList>
            <person name="Zhou M."/>
            <person name="Xu L."/>
            <person name="Xu D."/>
            <person name="Chen W."/>
            <person name="Khan J."/>
            <person name="Hu Y."/>
            <person name="Huang H."/>
            <person name="Wei H."/>
            <person name="Zhang Y."/>
            <person name="Chusongsang P."/>
            <person name="Tanasarnprasert K."/>
            <person name="Hu X."/>
            <person name="Limpanont Y."/>
            <person name="Lv Z."/>
        </authorList>
    </citation>
    <scope>NUCLEOTIDE SEQUENCE</scope>
    <source>
        <strain evidence="1">LV_2022a</strain>
    </source>
</reference>
<dbReference type="SUPFAM" id="SSF53067">
    <property type="entry name" value="Actin-like ATPase domain"/>
    <property type="match status" value="1"/>
</dbReference>
<dbReference type="Pfam" id="PF03630">
    <property type="entry name" value="Fumble"/>
    <property type="match status" value="1"/>
</dbReference>
<evidence type="ECO:0000313" key="2">
    <source>
        <dbReference type="Proteomes" id="UP001292079"/>
    </source>
</evidence>
<dbReference type="Gene3D" id="3.30.420.40">
    <property type="match status" value="1"/>
</dbReference>
<protein>
    <recommendedName>
        <fullName evidence="3">Pantothenate kinase</fullName>
    </recommendedName>
</protein>
<proteinExistence type="predicted"/>
<evidence type="ECO:0000313" key="1">
    <source>
        <dbReference type="EMBL" id="KAK4467579.1"/>
    </source>
</evidence>
<organism evidence="1 2">
    <name type="scientific">Schistosoma mekongi</name>
    <name type="common">Parasitic worm</name>
    <dbReference type="NCBI Taxonomy" id="38744"/>
    <lineage>
        <taxon>Eukaryota</taxon>
        <taxon>Metazoa</taxon>
        <taxon>Spiralia</taxon>
        <taxon>Lophotrochozoa</taxon>
        <taxon>Platyhelminthes</taxon>
        <taxon>Trematoda</taxon>
        <taxon>Digenea</taxon>
        <taxon>Strigeidida</taxon>
        <taxon>Schistosomatoidea</taxon>
        <taxon>Schistosomatidae</taxon>
        <taxon>Schistosoma</taxon>
    </lineage>
</organism>
<dbReference type="Proteomes" id="UP001292079">
    <property type="component" value="Unassembled WGS sequence"/>
</dbReference>
<accession>A0AAE1Z659</accession>
<dbReference type="InterPro" id="IPR004567">
    <property type="entry name" value="Type_II_PanK"/>
</dbReference>
<dbReference type="EMBL" id="JALJAT010000010">
    <property type="protein sequence ID" value="KAK4467579.1"/>
    <property type="molecule type" value="Genomic_DNA"/>
</dbReference>
<dbReference type="AlphaFoldDB" id="A0AAE1Z659"/>
<comment type="caution">
    <text evidence="1">The sequence shown here is derived from an EMBL/GenBank/DDBJ whole genome shotgun (WGS) entry which is preliminary data.</text>
</comment>
<dbReference type="GO" id="GO:0015937">
    <property type="term" value="P:coenzyme A biosynthetic process"/>
    <property type="evidence" value="ECO:0007669"/>
    <property type="project" value="InterPro"/>
</dbReference>
<reference evidence="1" key="1">
    <citation type="submission" date="2022-04" db="EMBL/GenBank/DDBJ databases">
        <authorList>
            <person name="Xu L."/>
            <person name="Lv Z."/>
        </authorList>
    </citation>
    <scope>NUCLEOTIDE SEQUENCE</scope>
    <source>
        <strain evidence="1">LV_2022a</strain>
    </source>
</reference>
<name>A0AAE1Z659_SCHME</name>
<sequence length="86" mass="9275">MSYASAVDLSQISDPSFDHDGNENIFALDIGGSLAKLVYKRVFRVRSGFLKVESPTSYQRVVGTSIRGSTFWGLGTLLSGGKIAVM</sequence>
<dbReference type="GO" id="GO:0005524">
    <property type="term" value="F:ATP binding"/>
    <property type="evidence" value="ECO:0007669"/>
    <property type="project" value="InterPro"/>
</dbReference>
<gene>
    <name evidence="1" type="ORF">MN116_008817</name>
</gene>
<evidence type="ECO:0008006" key="3">
    <source>
        <dbReference type="Google" id="ProtNLM"/>
    </source>
</evidence>
<keyword evidence="2" id="KW-1185">Reference proteome</keyword>
<dbReference type="InterPro" id="IPR043129">
    <property type="entry name" value="ATPase_NBD"/>
</dbReference>